<dbReference type="AlphaFoldDB" id="A0A317DUU7"/>
<proteinExistence type="predicted"/>
<dbReference type="EMBL" id="QGLF01000008">
    <property type="protein sequence ID" value="PWR17750.1"/>
    <property type="molecule type" value="Genomic_DNA"/>
</dbReference>
<dbReference type="OrthoDB" id="7276624at2"/>
<dbReference type="RefSeq" id="WP_109923278.1">
    <property type="nucleotide sequence ID" value="NZ_QGLF01000008.1"/>
</dbReference>
<gene>
    <name evidence="2" type="ORF">DKG75_21630</name>
</gene>
<evidence type="ECO:0000313" key="2">
    <source>
        <dbReference type="EMBL" id="PWR17750.1"/>
    </source>
</evidence>
<sequence length="67" mass="7010">MGKTISTADADGIPHGERGRPVARIVPADGSDSTASAARAALLSRLEHQPVANVGPWTRAGLYDDER</sequence>
<protein>
    <submittedName>
        <fullName evidence="2">Type II toxin-antitoxin system prevent-host-death family antitoxin</fullName>
    </submittedName>
</protein>
<name>A0A317DUU7_9PROT</name>
<feature type="region of interest" description="Disordered" evidence="1">
    <location>
        <begin position="1"/>
        <end position="34"/>
    </location>
</feature>
<organism evidence="2 3">
    <name type="scientific">Zavarzinia compransoris</name>
    <dbReference type="NCBI Taxonomy" id="1264899"/>
    <lineage>
        <taxon>Bacteria</taxon>
        <taxon>Pseudomonadati</taxon>
        <taxon>Pseudomonadota</taxon>
        <taxon>Alphaproteobacteria</taxon>
        <taxon>Rhodospirillales</taxon>
        <taxon>Zavarziniaceae</taxon>
        <taxon>Zavarzinia</taxon>
    </lineage>
</organism>
<keyword evidence="3" id="KW-1185">Reference proteome</keyword>
<evidence type="ECO:0000256" key="1">
    <source>
        <dbReference type="SAM" id="MobiDB-lite"/>
    </source>
</evidence>
<reference evidence="3" key="1">
    <citation type="submission" date="2018-05" db="EMBL/GenBank/DDBJ databases">
        <title>Zavarzinia sp. HR-AS.</title>
        <authorList>
            <person name="Lee Y."/>
            <person name="Jeon C.O."/>
        </authorList>
    </citation>
    <scope>NUCLEOTIDE SEQUENCE [LARGE SCALE GENOMIC DNA]</scope>
    <source>
        <strain evidence="3">DSM 1231</strain>
    </source>
</reference>
<accession>A0A317DUU7</accession>
<dbReference type="Proteomes" id="UP000246077">
    <property type="component" value="Unassembled WGS sequence"/>
</dbReference>
<comment type="caution">
    <text evidence="2">The sequence shown here is derived from an EMBL/GenBank/DDBJ whole genome shotgun (WGS) entry which is preliminary data.</text>
</comment>
<evidence type="ECO:0000313" key="3">
    <source>
        <dbReference type="Proteomes" id="UP000246077"/>
    </source>
</evidence>